<reference evidence="1 2" key="1">
    <citation type="submission" date="2019-10" db="EMBL/GenBank/DDBJ databases">
        <title>Prolixibacter strains distinguished by the presence of nitrate reductase genes were adept at nitrate-dependent anaerobic corrosion of metallic iron and carbon steel.</title>
        <authorList>
            <person name="Iino T."/>
            <person name="Shono N."/>
            <person name="Ito K."/>
            <person name="Nakamura R."/>
            <person name="Sueoka K."/>
            <person name="Harayama S."/>
            <person name="Ohkuma M."/>
        </authorList>
    </citation>
    <scope>NUCLEOTIDE SEQUENCE [LARGE SCALE GENOMIC DNA]</scope>
    <source>
        <strain evidence="1 2">JCM 13498</strain>
    </source>
</reference>
<proteinExistence type="predicted"/>
<dbReference type="Proteomes" id="UP000391834">
    <property type="component" value="Unassembled WGS sequence"/>
</dbReference>
<name>A0A5M4AUC2_9BACT</name>
<dbReference type="AlphaFoldDB" id="A0A5M4AUC2"/>
<evidence type="ECO:0000313" key="1">
    <source>
        <dbReference type="EMBL" id="GET31243.1"/>
    </source>
</evidence>
<comment type="caution">
    <text evidence="1">The sequence shown here is derived from an EMBL/GenBank/DDBJ whole genome shotgun (WGS) entry which is preliminary data.</text>
</comment>
<dbReference type="EMBL" id="BLAX01000001">
    <property type="protein sequence ID" value="GET31243.1"/>
    <property type="molecule type" value="Genomic_DNA"/>
</dbReference>
<dbReference type="OrthoDB" id="771468at2"/>
<organism evidence="1 2">
    <name type="scientific">Prolixibacter bellariivorans</name>
    <dbReference type="NCBI Taxonomy" id="314319"/>
    <lineage>
        <taxon>Bacteria</taxon>
        <taxon>Pseudomonadati</taxon>
        <taxon>Bacteroidota</taxon>
        <taxon>Bacteroidia</taxon>
        <taxon>Marinilabiliales</taxon>
        <taxon>Prolixibacteraceae</taxon>
        <taxon>Prolixibacter</taxon>
    </lineage>
</organism>
<sequence length="111" mass="13179">MRLIANIRQTDSDIKRLMIYDSEDGVYLFGYDKEFDSSAIWDNWFEKVDYAIEASQEYGVDQNDWQEIPDPLENCQHDWIEPVRVKGRSIGKPEWGKFEKLVNGEWIEIKS</sequence>
<accession>A0A5M4AUC2</accession>
<keyword evidence="2" id="KW-1185">Reference proteome</keyword>
<protein>
    <submittedName>
        <fullName evidence="1">Uncharacterized protein</fullName>
    </submittedName>
</protein>
<evidence type="ECO:0000313" key="2">
    <source>
        <dbReference type="Proteomes" id="UP000391834"/>
    </source>
</evidence>
<gene>
    <name evidence="1" type="ORF">PbJCM13498_01060</name>
</gene>
<dbReference type="RefSeq" id="WP_025864845.1">
    <property type="nucleotide sequence ID" value="NZ_BLAX01000001.1"/>
</dbReference>